<evidence type="ECO:0000313" key="2">
    <source>
        <dbReference type="EMBL" id="GGX48428.1"/>
    </source>
</evidence>
<comment type="caution">
    <text evidence="2">The sequence shown here is derived from an EMBL/GenBank/DDBJ whole genome shotgun (WGS) entry which is preliminary data.</text>
</comment>
<keyword evidence="3" id="KW-1185">Reference proteome</keyword>
<dbReference type="AlphaFoldDB" id="A0A918K435"/>
<feature type="compositionally biased region" description="Basic residues" evidence="1">
    <location>
        <begin position="40"/>
        <end position="52"/>
    </location>
</feature>
<dbReference type="Proteomes" id="UP000645555">
    <property type="component" value="Unassembled WGS sequence"/>
</dbReference>
<evidence type="ECO:0000313" key="3">
    <source>
        <dbReference type="Proteomes" id="UP000645555"/>
    </source>
</evidence>
<protein>
    <submittedName>
        <fullName evidence="2">Uncharacterized protein</fullName>
    </submittedName>
</protein>
<gene>
    <name evidence="2" type="ORF">GCM10010515_14120</name>
</gene>
<reference evidence="2" key="1">
    <citation type="journal article" date="2014" name="Int. J. Syst. Evol. Microbiol.">
        <title>Complete genome sequence of Corynebacterium casei LMG S-19264T (=DSM 44701T), isolated from a smear-ripened cheese.</title>
        <authorList>
            <consortium name="US DOE Joint Genome Institute (JGI-PGF)"/>
            <person name="Walter F."/>
            <person name="Albersmeier A."/>
            <person name="Kalinowski J."/>
            <person name="Ruckert C."/>
        </authorList>
    </citation>
    <scope>NUCLEOTIDE SEQUENCE</scope>
    <source>
        <strain evidence="2">JCM 4956</strain>
    </source>
</reference>
<name>A0A918K435_9ACTN</name>
<proteinExistence type="predicted"/>
<accession>A0A918K435</accession>
<organism evidence="2 3">
    <name type="scientific">Streptomyces fructofermentans</name>
    <dbReference type="NCBI Taxonomy" id="152141"/>
    <lineage>
        <taxon>Bacteria</taxon>
        <taxon>Bacillati</taxon>
        <taxon>Actinomycetota</taxon>
        <taxon>Actinomycetes</taxon>
        <taxon>Kitasatosporales</taxon>
        <taxon>Streptomycetaceae</taxon>
        <taxon>Streptomyces</taxon>
    </lineage>
</organism>
<evidence type="ECO:0000256" key="1">
    <source>
        <dbReference type="SAM" id="MobiDB-lite"/>
    </source>
</evidence>
<sequence length="122" mass="13330">MAGGVRGGRLGDVLRDRVVGRRRVARGVRDGGPDPGSREARRRARGLMRRGTRVGARVVRSLVLCGRRPTCGRSVPRLMGRRQRRPHCVLHPVPLRLVQAMGLAAGTCPAPYRTVPSPAVVW</sequence>
<feature type="region of interest" description="Disordered" evidence="1">
    <location>
        <begin position="23"/>
        <end position="52"/>
    </location>
</feature>
<feature type="compositionally biased region" description="Basic and acidic residues" evidence="1">
    <location>
        <begin position="27"/>
        <end position="39"/>
    </location>
</feature>
<reference evidence="2" key="2">
    <citation type="submission" date="2020-09" db="EMBL/GenBank/DDBJ databases">
        <authorList>
            <person name="Sun Q."/>
            <person name="Ohkuma M."/>
        </authorList>
    </citation>
    <scope>NUCLEOTIDE SEQUENCE</scope>
    <source>
        <strain evidence="2">JCM 4956</strain>
    </source>
</reference>
<dbReference type="EMBL" id="BMWD01000004">
    <property type="protein sequence ID" value="GGX48428.1"/>
    <property type="molecule type" value="Genomic_DNA"/>
</dbReference>